<dbReference type="EMBL" id="SAIY01000010">
    <property type="protein sequence ID" value="NGM15655.1"/>
    <property type="molecule type" value="Genomic_DNA"/>
</dbReference>
<dbReference type="Gene3D" id="3.40.50.300">
    <property type="entry name" value="P-loop containing nucleotide triphosphate hydrolases"/>
    <property type="match status" value="4"/>
</dbReference>
<dbReference type="SMART" id="SM00382">
    <property type="entry name" value="AAA"/>
    <property type="match status" value="3"/>
</dbReference>
<dbReference type="InterPro" id="IPR002543">
    <property type="entry name" value="FtsK_dom"/>
</dbReference>
<evidence type="ECO:0000259" key="12">
    <source>
        <dbReference type="PROSITE" id="PS50901"/>
    </source>
</evidence>
<evidence type="ECO:0000256" key="5">
    <source>
        <dbReference type="ARBA" id="ARBA00022741"/>
    </source>
</evidence>
<comment type="caution">
    <text evidence="13">The sequence shown here is derived from an EMBL/GenBank/DDBJ whole genome shotgun (WGS) entry which is preliminary data.</text>
</comment>
<dbReference type="RefSeq" id="WP_164449497.1">
    <property type="nucleotide sequence ID" value="NZ_SAIY01000010.1"/>
</dbReference>
<feature type="binding site" evidence="9">
    <location>
        <begin position="493"/>
        <end position="500"/>
    </location>
    <ligand>
        <name>ATP</name>
        <dbReference type="ChEBI" id="CHEBI:30616"/>
    </ligand>
</feature>
<dbReference type="SUPFAM" id="SSF52540">
    <property type="entry name" value="P-loop containing nucleoside triphosphate hydrolases"/>
    <property type="match status" value="3"/>
</dbReference>
<dbReference type="InterPro" id="IPR003593">
    <property type="entry name" value="AAA+_ATPase"/>
</dbReference>
<evidence type="ECO:0000256" key="1">
    <source>
        <dbReference type="ARBA" id="ARBA00004651"/>
    </source>
</evidence>
<feature type="transmembrane region" description="Helical" evidence="11">
    <location>
        <begin position="64"/>
        <end position="85"/>
    </location>
</feature>
<evidence type="ECO:0000313" key="14">
    <source>
        <dbReference type="Proteomes" id="UP000478148"/>
    </source>
</evidence>
<dbReference type="NCBIfam" id="TIGR03924">
    <property type="entry name" value="T7SS_EccC_a"/>
    <property type="match status" value="1"/>
</dbReference>
<gene>
    <name evidence="13" type="primary">eccCa</name>
    <name evidence="13" type="ORF">ENC19_24975</name>
</gene>
<evidence type="ECO:0000256" key="7">
    <source>
        <dbReference type="ARBA" id="ARBA00022989"/>
    </source>
</evidence>
<accession>A0A6M1LBG1</accession>
<keyword evidence="6 9" id="KW-0067">ATP-binding</keyword>
<evidence type="ECO:0000256" key="4">
    <source>
        <dbReference type="ARBA" id="ARBA00022737"/>
    </source>
</evidence>
<keyword evidence="8 11" id="KW-0472">Membrane</keyword>
<keyword evidence="4" id="KW-0677">Repeat</keyword>
<dbReference type="Pfam" id="PF01580">
    <property type="entry name" value="FtsK_SpoIIIE"/>
    <property type="match status" value="3"/>
</dbReference>
<feature type="domain" description="FtsK" evidence="12">
    <location>
        <begin position="1119"/>
        <end position="1304"/>
    </location>
</feature>
<dbReference type="InterPro" id="IPR023836">
    <property type="entry name" value="EccCa-like_Actinobacteria"/>
</dbReference>
<feature type="region of interest" description="Disordered" evidence="10">
    <location>
        <begin position="17"/>
        <end position="36"/>
    </location>
</feature>
<protein>
    <submittedName>
        <fullName evidence="13">Type VII secretion protein EccCa</fullName>
    </submittedName>
</protein>
<comment type="subcellular location">
    <subcellularLocation>
        <location evidence="1">Cell membrane</location>
        <topology evidence="1">Multi-pass membrane protein</topology>
    </subcellularLocation>
</comment>
<keyword evidence="3 11" id="KW-0812">Transmembrane</keyword>
<evidence type="ECO:0000256" key="10">
    <source>
        <dbReference type="SAM" id="MobiDB-lite"/>
    </source>
</evidence>
<evidence type="ECO:0000256" key="6">
    <source>
        <dbReference type="ARBA" id="ARBA00022840"/>
    </source>
</evidence>
<evidence type="ECO:0000256" key="3">
    <source>
        <dbReference type="ARBA" id="ARBA00022692"/>
    </source>
</evidence>
<keyword evidence="7 11" id="KW-1133">Transmembrane helix</keyword>
<feature type="binding site" evidence="9">
    <location>
        <begin position="1137"/>
        <end position="1144"/>
    </location>
    <ligand>
        <name>ATP</name>
        <dbReference type="ChEBI" id="CHEBI:30616"/>
    </ligand>
</feature>
<dbReference type="PANTHER" id="PTHR22683">
    <property type="entry name" value="SPORULATION PROTEIN RELATED"/>
    <property type="match status" value="1"/>
</dbReference>
<keyword evidence="2" id="KW-1003">Cell membrane</keyword>
<dbReference type="GO" id="GO:0005886">
    <property type="term" value="C:plasma membrane"/>
    <property type="evidence" value="ECO:0007669"/>
    <property type="project" value="UniProtKB-SubCell"/>
</dbReference>
<dbReference type="Proteomes" id="UP000478148">
    <property type="component" value="Unassembled WGS sequence"/>
</dbReference>
<name>A0A6M1LBG1_9ACTN</name>
<dbReference type="InterPro" id="IPR050206">
    <property type="entry name" value="FtsK/SpoIIIE/SftA"/>
</dbReference>
<reference evidence="13 14" key="1">
    <citation type="submission" date="2020-02" db="EMBL/GenBank/DDBJ databases">
        <title>Draft Genome Sequence of Verrucosispora sp. Strain CWR15, Isolated from Gulf of Mexico Sponge.</title>
        <authorList>
            <person name="Kennedy S.J."/>
            <person name="Cella E."/>
            <person name="Azarian T."/>
            <person name="Baker B.J."/>
            <person name="Shaw L.N."/>
        </authorList>
    </citation>
    <scope>NUCLEOTIDE SEQUENCE [LARGE SCALE GENOMIC DNA]</scope>
    <source>
        <strain evidence="13 14">CWR15</strain>
    </source>
</reference>
<dbReference type="InterPro" id="IPR023837">
    <property type="entry name" value="EccCb-like_Actinobacteria"/>
</dbReference>
<keyword evidence="14" id="KW-1185">Reference proteome</keyword>
<dbReference type="GO" id="GO:0003677">
    <property type="term" value="F:DNA binding"/>
    <property type="evidence" value="ECO:0007669"/>
    <property type="project" value="InterPro"/>
</dbReference>
<keyword evidence="5 9" id="KW-0547">Nucleotide-binding</keyword>
<evidence type="ECO:0000256" key="11">
    <source>
        <dbReference type="SAM" id="Phobius"/>
    </source>
</evidence>
<feature type="binding site" evidence="9">
    <location>
        <begin position="852"/>
        <end position="859"/>
    </location>
    <ligand>
        <name>ATP</name>
        <dbReference type="ChEBI" id="CHEBI:30616"/>
    </ligand>
</feature>
<organism evidence="13 14">
    <name type="scientific">Verrucosispora sioxanthis</name>
    <dbReference type="NCBI Taxonomy" id="2499994"/>
    <lineage>
        <taxon>Bacteria</taxon>
        <taxon>Bacillati</taxon>
        <taxon>Actinomycetota</taxon>
        <taxon>Actinomycetes</taxon>
        <taxon>Micromonosporales</taxon>
        <taxon>Micromonosporaceae</taxon>
        <taxon>Micromonospora</taxon>
    </lineage>
</organism>
<evidence type="ECO:0000256" key="9">
    <source>
        <dbReference type="PROSITE-ProRule" id="PRU00289"/>
    </source>
</evidence>
<evidence type="ECO:0000256" key="2">
    <source>
        <dbReference type="ARBA" id="ARBA00022475"/>
    </source>
</evidence>
<dbReference type="GO" id="GO:0005524">
    <property type="term" value="F:ATP binding"/>
    <property type="evidence" value="ECO:0007669"/>
    <property type="project" value="UniProtKB-UniRule"/>
</dbReference>
<dbReference type="NCBIfam" id="TIGR03925">
    <property type="entry name" value="T7SS_EccC_b"/>
    <property type="match status" value="1"/>
</dbReference>
<feature type="domain" description="FtsK" evidence="12">
    <location>
        <begin position="470"/>
        <end position="676"/>
    </location>
</feature>
<feature type="domain" description="FtsK" evidence="12">
    <location>
        <begin position="834"/>
        <end position="1026"/>
    </location>
</feature>
<proteinExistence type="predicted"/>
<evidence type="ECO:0000256" key="8">
    <source>
        <dbReference type="ARBA" id="ARBA00023136"/>
    </source>
</evidence>
<dbReference type="PANTHER" id="PTHR22683:SF1">
    <property type="entry name" value="TYPE VII SECRETION SYSTEM PROTEIN ESSC"/>
    <property type="match status" value="1"/>
</dbReference>
<evidence type="ECO:0000313" key="13">
    <source>
        <dbReference type="EMBL" id="NGM15655.1"/>
    </source>
</evidence>
<dbReference type="InterPro" id="IPR027417">
    <property type="entry name" value="P-loop_NTPase"/>
</dbReference>
<sequence length="1340" mass="146291">MSRLAFHRPARLLLPELPSQAVTLPNPPEPPKENPSNNAWSVLLPLLSSVGMAAYMVTFGRPALIIIGVLFFLTSTGAVVGMRMAQRSTNSKQARRARARYRRHLALARDEAREVATAQRTVAVLAHPDPHRLWSISANRHRVWERRQSDKDFLRVRLGHGAVRLATPLGMDPNMDPLGDFDWDSFQAAHRLIDRMGHVEKQPMVVDVGRAGVISIVGDPPRTEVLARALLIQIGVLHAPDDVTIAVETSGTEQWEWTKWLPHTFEPDAKGDSGTVSLVAEDPEVLGAFLAGELARRNEQVMSRRNMLSSERLAEGRQRRLVVLFTGFAPFSDWGRSDLMNALLQAAGHQLGITLIFLSEQDRDEPGRVDLRIRFDGEGNIVTEGDLDAIVTPAYRCQPDEISQQLAEIIARNLAPLRLSDEREQVLTRTRSLSEMVLGSDPGRADVTSRWIRAGDPRLLRVPIGTDGDGQTVILDIKESGQGGFGPHGLIVGATGSGKSELLRTLVTGLALTHSPELLSFVLIDFKGGAAFAPLKDLPHVAGLITNLADDAAMIDRVLAALMGEQQRRQRILRDAGNVDTVREYQNRHAAGATGPDGERLEPLPTLLIIVDEFGELLSGRPEFAELFVQIGRVGRSLGMHLLMATQRLEEGKLRGLDSHLSYRICLRTFSAAESRTVIGTTDAYKLPSIPGSAYLKVDESIYQRFRVAHVSAPYISPAERLAGAGAGGGDITIVPFDLRTDAVVVERDSDELAALAARPGPTELQVLAERLQSIASPAHQVWLPPLPAALALDHLIGRPAPKAGRGYAARVWPLSGRLAVPIGLIDLPLKQDQETLVMDFGGVHGHLAAVGAPRTGRSTFLRTVMMSGMLTHTPEELQFYCIDFGGGTLHPYAGTPHVGNVAGRNEPELVNRMFAEIRTLIVRREREMRELGIESITELRERRQAGLLPDGLRTADVFLLIDNWGALRAEFESAEAYVTEIAARGLGVGVHLVLTSGRWNDIRPALRDSIGTRIELRLNDSTESDVNRRLAARIPSNMAGRGISAPGVFFHLVLPRLDGVDSGDGLREAQQEALAKITEHWAGPVASPVRLLPQRVLVDDLSPLPGAAVPVGLAEHDLSTVGLDLMDGDPHFLVYGDAGAGKSSLLRTWLAGLTARTSPYDMRVVLFDYRHSLLDAVPEEHLGAYAGDAGTAQVYVQQVVEKLKERVPPPDITPAQLKARDWWEGTEIYVVVDDYDLIVGPQSVLAPFLPFIPQAREVGLHMVLARRVSGMIRTGMSDVLTTRIRDMGCGGLILSGDPREGVVLGDERAAQRPPGRGVLVRRGQPNRLIQTAFIETTQG</sequence>
<dbReference type="PROSITE" id="PS50901">
    <property type="entry name" value="FTSK"/>
    <property type="match status" value="3"/>
</dbReference>